<name>A0ABQ5U8V6_9PROT</name>
<protein>
    <submittedName>
        <fullName evidence="2">Uncharacterized protein</fullName>
    </submittedName>
</protein>
<sequence length="171" mass="18585">MSFRALVAVAIRLAGVFILVSQLYSLMYEWEFWVTENSLEYLNFFLLAFVFSLVGLLMISFPVALSGLVLKGIVPSDEPMPEWKRDDLQSVGVMAVGVFLLSGVAVDASYYLTQVAQAASGNDGPSQVELIRDLVPLVVQAVLALWLSFGARGLVSLFTGKKQADTKTGSV</sequence>
<feature type="transmembrane region" description="Helical" evidence="1">
    <location>
        <begin position="5"/>
        <end position="24"/>
    </location>
</feature>
<keyword evidence="3" id="KW-1185">Reference proteome</keyword>
<proteinExistence type="predicted"/>
<evidence type="ECO:0000313" key="2">
    <source>
        <dbReference type="EMBL" id="GLQ07752.1"/>
    </source>
</evidence>
<keyword evidence="1" id="KW-1133">Transmembrane helix</keyword>
<reference evidence="2" key="1">
    <citation type="journal article" date="2014" name="Int. J. Syst. Evol. Microbiol.">
        <title>Complete genome of a new Firmicutes species belonging to the dominant human colonic microbiota ('Ruminococcus bicirculans') reveals two chromosomes and a selective capacity to utilize plant glucans.</title>
        <authorList>
            <consortium name="NISC Comparative Sequencing Program"/>
            <person name="Wegmann U."/>
            <person name="Louis P."/>
            <person name="Goesmann A."/>
            <person name="Henrissat B."/>
            <person name="Duncan S.H."/>
            <person name="Flint H.J."/>
        </authorList>
    </citation>
    <scope>NUCLEOTIDE SEQUENCE</scope>
    <source>
        <strain evidence="2">NBRC 103408</strain>
    </source>
</reference>
<dbReference type="Proteomes" id="UP001161409">
    <property type="component" value="Unassembled WGS sequence"/>
</dbReference>
<comment type="caution">
    <text evidence="2">The sequence shown here is derived from an EMBL/GenBank/DDBJ whole genome shotgun (WGS) entry which is preliminary data.</text>
</comment>
<evidence type="ECO:0000256" key="1">
    <source>
        <dbReference type="SAM" id="Phobius"/>
    </source>
</evidence>
<dbReference type="EMBL" id="BSNF01000008">
    <property type="protein sequence ID" value="GLQ07752.1"/>
    <property type="molecule type" value="Genomic_DNA"/>
</dbReference>
<evidence type="ECO:0000313" key="3">
    <source>
        <dbReference type="Proteomes" id="UP001161409"/>
    </source>
</evidence>
<feature type="transmembrane region" description="Helical" evidence="1">
    <location>
        <begin position="134"/>
        <end position="155"/>
    </location>
</feature>
<organism evidence="2 3">
    <name type="scientific">Sneathiella chinensis</name>
    <dbReference type="NCBI Taxonomy" id="349750"/>
    <lineage>
        <taxon>Bacteria</taxon>
        <taxon>Pseudomonadati</taxon>
        <taxon>Pseudomonadota</taxon>
        <taxon>Alphaproteobacteria</taxon>
        <taxon>Sneathiellales</taxon>
        <taxon>Sneathiellaceae</taxon>
        <taxon>Sneathiella</taxon>
    </lineage>
</organism>
<keyword evidence="1" id="KW-0472">Membrane</keyword>
<dbReference type="RefSeq" id="WP_169561801.1">
    <property type="nucleotide sequence ID" value="NZ_BSNF01000008.1"/>
</dbReference>
<accession>A0ABQ5U8V6</accession>
<reference evidence="2" key="2">
    <citation type="submission" date="2023-01" db="EMBL/GenBank/DDBJ databases">
        <title>Draft genome sequence of Sneathiella chinensis strain NBRC 103408.</title>
        <authorList>
            <person name="Sun Q."/>
            <person name="Mori K."/>
        </authorList>
    </citation>
    <scope>NUCLEOTIDE SEQUENCE</scope>
    <source>
        <strain evidence="2">NBRC 103408</strain>
    </source>
</reference>
<gene>
    <name evidence="2" type="ORF">GCM10007924_29730</name>
</gene>
<feature type="transmembrane region" description="Helical" evidence="1">
    <location>
        <begin position="44"/>
        <end position="70"/>
    </location>
</feature>
<keyword evidence="1" id="KW-0812">Transmembrane</keyword>
<feature type="transmembrane region" description="Helical" evidence="1">
    <location>
        <begin position="91"/>
        <end position="112"/>
    </location>
</feature>